<name>A0AC61D955_9FIRM</name>
<comment type="caution">
    <text evidence="1">The sequence shown here is derived from an EMBL/GenBank/DDBJ whole genome shotgun (WGS) entry which is preliminary data.</text>
</comment>
<protein>
    <submittedName>
        <fullName evidence="1">Uncharacterized protein</fullName>
    </submittedName>
</protein>
<organism evidence="1 2">
    <name type="scientific">Sporanaerobium hydrogeniformans</name>
    <dbReference type="NCBI Taxonomy" id="3072179"/>
    <lineage>
        <taxon>Bacteria</taxon>
        <taxon>Bacillati</taxon>
        <taxon>Bacillota</taxon>
        <taxon>Clostridia</taxon>
        <taxon>Lachnospirales</taxon>
        <taxon>Lachnospiraceae</taxon>
        <taxon>Sporanaerobium</taxon>
    </lineage>
</organism>
<proteinExistence type="predicted"/>
<accession>A0AC61D955</accession>
<dbReference type="EMBL" id="PEDL01000039">
    <property type="protein sequence ID" value="PHV69248.1"/>
    <property type="molecule type" value="Genomic_DNA"/>
</dbReference>
<keyword evidence="2" id="KW-1185">Reference proteome</keyword>
<reference evidence="1" key="1">
    <citation type="submission" date="2017-10" db="EMBL/GenBank/DDBJ databases">
        <title>Genome sequence of cellulolytic Lachnospiraceae bacterium XHS1971 isolated from hotspring sediment.</title>
        <authorList>
            <person name="Vasudevan G."/>
            <person name="Joshi A.J."/>
            <person name="Hivarkar S."/>
            <person name="Lanjekar V.B."/>
            <person name="Dhakephalkar P.K."/>
            <person name="Dagar S."/>
        </authorList>
    </citation>
    <scope>NUCLEOTIDE SEQUENCE</scope>
    <source>
        <strain evidence="1">XHS1971</strain>
    </source>
</reference>
<evidence type="ECO:0000313" key="1">
    <source>
        <dbReference type="EMBL" id="PHV69248.1"/>
    </source>
</evidence>
<sequence length="214" mass="24443">MSIVLELQQQAVDSNSDILSLLRKALLVARKLGLKDFEEWINCELNGYQDAANIPDYRNLHGELKAWNPYHGWISVVIQDIRFEEIFTNRKTYQSIPSICSLLSLKNEIANMPMPASVNVKISELIGFDTKYTLFIPHNQISNIIDQVKNKILDWSLILEENGITGEELSFTQEEKKKAQSEPQIVNYISNFYGDVTNSQMQQGTENSTQNKGE</sequence>
<evidence type="ECO:0000313" key="2">
    <source>
        <dbReference type="Proteomes" id="UP000224460"/>
    </source>
</evidence>
<dbReference type="Proteomes" id="UP000224460">
    <property type="component" value="Unassembled WGS sequence"/>
</dbReference>
<gene>
    <name evidence="1" type="ORF">CS063_16810</name>
</gene>